<keyword evidence="2 5" id="KW-0808">Transferase</keyword>
<evidence type="ECO:0000256" key="3">
    <source>
        <dbReference type="ARBA" id="ARBA00023315"/>
    </source>
</evidence>
<evidence type="ECO:0000256" key="4">
    <source>
        <dbReference type="PIRSR" id="PIRSR600542-1"/>
    </source>
</evidence>
<accession>L8GJ57</accession>
<evidence type="ECO:0000313" key="7">
    <source>
        <dbReference type="EMBL" id="ELR12211.1"/>
    </source>
</evidence>
<dbReference type="AlphaFoldDB" id="L8GJ57"/>
<dbReference type="STRING" id="1257118.L8GJ57"/>
<dbReference type="OrthoDB" id="240216at2759"/>
<proteinExistence type="inferred from homology"/>
<sequence length="621" mass="69867">MLFVPLCTTTAAPTYAYQDKLPSLPVPPLEETLAKYLRSLQPFEMLGIFSPEEMKRTRALAEEFKAAGGRGQRLQSKLVARSQQKRNWLEEWWLKYAYNIWRCPTPVNVSYYFLFDEKVQGPERPDVSQSLVASLCIKGVLDFKAVLDKQGVPAEMMRGTVPLDMSQYSKLFTTARYPQQGEDYIATFEPEPYVLVLSNKQFYVLDVLDKASNRALTVKELQAQIERILQASQESNDGLGVGILTGEDRDKWAKARQELVSISATNARNLDVIDKALFVLCLDEESPRDVDTAGHLCLVGNGENRWYDKIVQYIVFKNGRGGLNGEHTPIDAPTAGAMTDHMLRYLRRAQESSLPSEEQSVASDLRAPTKLQWTLSPSLRTAQEEAVESYGKVGQDVDFRLLHFRTYGADWIKEKAKLSPDSYVQMALQLAYYKLYHTGTATYETGQTRQFYHGRTETVRSFCAESVEWTKAMTDASAPKQKRIDLLRKAIEHHSKALMADATNARGVDRHLLGLKLVAMEDEEEKSLGMPELFKDRAYAESSTFRLSTSNMPGKLYISGFGPVAADGYGVCYGTRNDMLQFTITSLRSCPTTDSARMRETLHNTLVEMGALFADAGQAKL</sequence>
<dbReference type="InterPro" id="IPR000542">
    <property type="entry name" value="Carn_acyl_trans"/>
</dbReference>
<dbReference type="GO" id="GO:0016746">
    <property type="term" value="F:acyltransferase activity"/>
    <property type="evidence" value="ECO:0007669"/>
    <property type="project" value="UniProtKB-KW"/>
</dbReference>
<feature type="domain" description="Choline/carnitine acyltransferase" evidence="6">
    <location>
        <begin position="24"/>
        <end position="603"/>
    </location>
</feature>
<evidence type="ECO:0000256" key="5">
    <source>
        <dbReference type="RuleBase" id="RU003801"/>
    </source>
</evidence>
<evidence type="ECO:0000313" key="8">
    <source>
        <dbReference type="Proteomes" id="UP000011083"/>
    </source>
</evidence>
<dbReference type="PANTHER" id="PTHR22589">
    <property type="entry name" value="CARNITINE O-ACYLTRANSFERASE"/>
    <property type="match status" value="1"/>
</dbReference>
<protein>
    <submittedName>
        <fullName evidence="7">Choline/Carnitine oacyltransferase superfamily protein</fullName>
    </submittedName>
</protein>
<gene>
    <name evidence="7" type="ORF">ACA1_033590</name>
</gene>
<dbReference type="OMA" id="FIKQQKC"/>
<dbReference type="InterPro" id="IPR042231">
    <property type="entry name" value="Cho/carn_acyl_trans_2"/>
</dbReference>
<dbReference type="PANTHER" id="PTHR22589:SF107">
    <property type="entry name" value="CHOLINE_CARNITINE ACYLTRANSFERASE DOMAIN-CONTAINING PROTEIN"/>
    <property type="match status" value="1"/>
</dbReference>
<keyword evidence="8" id="KW-1185">Reference proteome</keyword>
<dbReference type="KEGG" id="acan:ACA1_033590"/>
<dbReference type="Pfam" id="PF00755">
    <property type="entry name" value="Carn_acyltransf"/>
    <property type="match status" value="1"/>
</dbReference>
<evidence type="ECO:0000256" key="2">
    <source>
        <dbReference type="ARBA" id="ARBA00022679"/>
    </source>
</evidence>
<dbReference type="RefSeq" id="XP_004334224.1">
    <property type="nucleotide sequence ID" value="XM_004334176.1"/>
</dbReference>
<dbReference type="InterPro" id="IPR023213">
    <property type="entry name" value="CAT-like_dom_sf"/>
</dbReference>
<dbReference type="InterPro" id="IPR039551">
    <property type="entry name" value="Cho/carn_acyl_trans"/>
</dbReference>
<comment type="similarity">
    <text evidence="1 5">Belongs to the carnitine/choline acetyltransferase family.</text>
</comment>
<organism evidence="7 8">
    <name type="scientific">Acanthamoeba castellanii (strain ATCC 30010 / Neff)</name>
    <dbReference type="NCBI Taxonomy" id="1257118"/>
    <lineage>
        <taxon>Eukaryota</taxon>
        <taxon>Amoebozoa</taxon>
        <taxon>Discosea</taxon>
        <taxon>Longamoebia</taxon>
        <taxon>Centramoebida</taxon>
        <taxon>Acanthamoebidae</taxon>
        <taxon>Acanthamoeba</taxon>
    </lineage>
</organism>
<dbReference type="Gene3D" id="3.30.559.70">
    <property type="entry name" value="Choline/Carnitine o-acyltransferase, domain 2"/>
    <property type="match status" value="1"/>
</dbReference>
<dbReference type="EMBL" id="KB008125">
    <property type="protein sequence ID" value="ELR12211.1"/>
    <property type="molecule type" value="Genomic_DNA"/>
</dbReference>
<dbReference type="PROSITE" id="PS00439">
    <property type="entry name" value="ACYLTRANSF_C_1"/>
    <property type="match status" value="1"/>
</dbReference>
<dbReference type="GeneID" id="14912690"/>
<feature type="active site" description="Proton acceptor" evidence="4">
    <location>
        <position position="327"/>
    </location>
</feature>
<evidence type="ECO:0000259" key="6">
    <source>
        <dbReference type="Pfam" id="PF00755"/>
    </source>
</evidence>
<dbReference type="SUPFAM" id="SSF52777">
    <property type="entry name" value="CoA-dependent acyltransferases"/>
    <property type="match status" value="2"/>
</dbReference>
<dbReference type="Gene3D" id="3.30.559.10">
    <property type="entry name" value="Chloramphenicol acetyltransferase-like domain"/>
    <property type="match status" value="1"/>
</dbReference>
<dbReference type="VEuPathDB" id="AmoebaDB:ACA1_033590"/>
<name>L8GJ57_ACACF</name>
<evidence type="ECO:0000256" key="1">
    <source>
        <dbReference type="ARBA" id="ARBA00005232"/>
    </source>
</evidence>
<dbReference type="Proteomes" id="UP000011083">
    <property type="component" value="Unassembled WGS sequence"/>
</dbReference>
<dbReference type="SMR" id="L8GJ57"/>
<keyword evidence="3 5" id="KW-0012">Acyltransferase</keyword>
<reference evidence="7 8" key="1">
    <citation type="journal article" date="2013" name="Genome Biol.">
        <title>Genome of Acanthamoeba castellanii highlights extensive lateral gene transfer and early evolution of tyrosine kinase signaling.</title>
        <authorList>
            <person name="Clarke M."/>
            <person name="Lohan A.J."/>
            <person name="Liu B."/>
            <person name="Lagkouvardos I."/>
            <person name="Roy S."/>
            <person name="Zafar N."/>
            <person name="Bertelli C."/>
            <person name="Schilde C."/>
            <person name="Kianianmomeni A."/>
            <person name="Burglin T.R."/>
            <person name="Frech C."/>
            <person name="Turcotte B."/>
            <person name="Kopec K.O."/>
            <person name="Synnott J.M."/>
            <person name="Choo C."/>
            <person name="Paponov I."/>
            <person name="Finkler A."/>
            <person name="Soon Heng Tan C."/>
            <person name="Hutchins A.P."/>
            <person name="Weinmeier T."/>
            <person name="Rattei T."/>
            <person name="Chu J.S."/>
            <person name="Gimenez G."/>
            <person name="Irimia M."/>
            <person name="Rigden D.J."/>
            <person name="Fitzpatrick D.A."/>
            <person name="Lorenzo-Morales J."/>
            <person name="Bateman A."/>
            <person name="Chiu C.H."/>
            <person name="Tang P."/>
            <person name="Hegemann P."/>
            <person name="Fromm H."/>
            <person name="Raoult D."/>
            <person name="Greub G."/>
            <person name="Miranda-Saavedra D."/>
            <person name="Chen N."/>
            <person name="Nash P."/>
            <person name="Ginger M.L."/>
            <person name="Horn M."/>
            <person name="Schaap P."/>
            <person name="Caler L."/>
            <person name="Loftus B."/>
        </authorList>
    </citation>
    <scope>NUCLEOTIDE SEQUENCE [LARGE SCALE GENOMIC DNA]</scope>
    <source>
        <strain evidence="7 8">Neff</strain>
    </source>
</reference>
<dbReference type="PROSITE" id="PS00440">
    <property type="entry name" value="ACYLTRANSF_C_2"/>
    <property type="match status" value="1"/>
</dbReference>